<keyword evidence="3" id="KW-1185">Reference proteome</keyword>
<dbReference type="Pfam" id="PF01476">
    <property type="entry name" value="LysM"/>
    <property type="match status" value="1"/>
</dbReference>
<name>A0A1S3JL85_LINAN</name>
<evidence type="ECO:0000313" key="4">
    <source>
        <dbReference type="RefSeq" id="XP_013411170.1"/>
    </source>
</evidence>
<dbReference type="RefSeq" id="XP_013411170.1">
    <property type="nucleotide sequence ID" value="XM_013555716.1"/>
</dbReference>
<dbReference type="Proteomes" id="UP000085678">
    <property type="component" value="Unplaced"/>
</dbReference>
<dbReference type="PANTHER" id="PTHR20932:SF8">
    <property type="entry name" value="LD22649P"/>
    <property type="match status" value="1"/>
</dbReference>
<feature type="compositionally biased region" description="Polar residues" evidence="1">
    <location>
        <begin position="93"/>
        <end position="102"/>
    </location>
</feature>
<protein>
    <submittedName>
        <fullName evidence="4">LysM and putative peptidoglycan-binding domain-containing protein 2 isoform X2</fullName>
    </submittedName>
</protein>
<dbReference type="SMART" id="SM00257">
    <property type="entry name" value="LysM"/>
    <property type="match status" value="1"/>
</dbReference>
<dbReference type="Gene3D" id="3.10.350.10">
    <property type="entry name" value="LysM domain"/>
    <property type="match status" value="1"/>
</dbReference>
<dbReference type="InterPro" id="IPR045030">
    <property type="entry name" value="LYSM1-4"/>
</dbReference>
<dbReference type="OrthoDB" id="2107166at2759"/>
<gene>
    <name evidence="4" type="primary">LOC106174253</name>
</gene>
<evidence type="ECO:0000256" key="1">
    <source>
        <dbReference type="SAM" id="MobiDB-lite"/>
    </source>
</evidence>
<proteinExistence type="predicted"/>
<dbReference type="AlphaFoldDB" id="A0A1S3JL85"/>
<dbReference type="InterPro" id="IPR036779">
    <property type="entry name" value="LysM_dom_sf"/>
</dbReference>
<organism evidence="3 4">
    <name type="scientific">Lingula anatina</name>
    <name type="common">Brachiopod</name>
    <name type="synonym">Lingula unguis</name>
    <dbReference type="NCBI Taxonomy" id="7574"/>
    <lineage>
        <taxon>Eukaryota</taxon>
        <taxon>Metazoa</taxon>
        <taxon>Spiralia</taxon>
        <taxon>Lophotrochozoa</taxon>
        <taxon>Brachiopoda</taxon>
        <taxon>Linguliformea</taxon>
        <taxon>Lingulata</taxon>
        <taxon>Lingulida</taxon>
        <taxon>Linguloidea</taxon>
        <taxon>Lingulidae</taxon>
        <taxon>Lingula</taxon>
    </lineage>
</organism>
<feature type="region of interest" description="Disordered" evidence="1">
    <location>
        <begin position="151"/>
        <end position="207"/>
    </location>
</feature>
<reference evidence="4" key="1">
    <citation type="submission" date="2025-08" db="UniProtKB">
        <authorList>
            <consortium name="RefSeq"/>
        </authorList>
    </citation>
    <scope>IDENTIFICATION</scope>
    <source>
        <tissue evidence="4">Gonads</tissue>
    </source>
</reference>
<dbReference type="PANTHER" id="PTHR20932">
    <property type="entry name" value="LYSM AND PUTATIVE PEPTIDOGLYCAN-BINDING DOMAIN-CONTAINING PROTEIN"/>
    <property type="match status" value="1"/>
</dbReference>
<feature type="domain" description="LysM" evidence="2">
    <location>
        <begin position="32"/>
        <end position="76"/>
    </location>
</feature>
<dbReference type="CDD" id="cd00118">
    <property type="entry name" value="LysM"/>
    <property type="match status" value="1"/>
</dbReference>
<dbReference type="GeneID" id="106174253"/>
<dbReference type="InterPro" id="IPR018392">
    <property type="entry name" value="LysM"/>
</dbReference>
<evidence type="ECO:0000313" key="3">
    <source>
        <dbReference type="Proteomes" id="UP000085678"/>
    </source>
</evidence>
<feature type="region of interest" description="Disordered" evidence="1">
    <location>
        <begin position="81"/>
        <end position="119"/>
    </location>
</feature>
<sequence length="219" mass="24735">MATEKKGLGQFVKKQAKYGSTTKTKRTNEKYITHKIEPGDTLQGLALKYEIPMQDLKRANKMWTNDSLFLRETLLIPVTSSSPEGISGEPATLLTTNRNSPNGDIDGKTENSHTANSDIEASSITAQDFLSRFDTTLAQLKTNVQKLEDRKSMFEDETNPLSHLPQRRTKMGSRQRPPSLESDPMAVPETVVTRPRARTKQLENSSELFEKKQDEFFEL</sequence>
<accession>A0A1S3JL85</accession>
<dbReference type="SUPFAM" id="SSF54106">
    <property type="entry name" value="LysM domain"/>
    <property type="match status" value="1"/>
</dbReference>
<evidence type="ECO:0000259" key="2">
    <source>
        <dbReference type="PROSITE" id="PS51782"/>
    </source>
</evidence>
<dbReference type="PROSITE" id="PS51782">
    <property type="entry name" value="LYSM"/>
    <property type="match status" value="1"/>
</dbReference>